<dbReference type="InterPro" id="IPR023753">
    <property type="entry name" value="FAD/NAD-binding_dom"/>
</dbReference>
<gene>
    <name evidence="5" type="primary">trxB</name>
    <name evidence="5" type="ORF">L21SP3_01790</name>
</gene>
<evidence type="ECO:0000313" key="5">
    <source>
        <dbReference type="EMBL" id="AQQ09969.1"/>
    </source>
</evidence>
<protein>
    <recommendedName>
        <fullName evidence="3">Thioredoxin reductase</fullName>
        <ecNumber evidence="3">1.8.1.9</ecNumber>
    </recommendedName>
</protein>
<dbReference type="EC" id="1.8.1.9" evidence="3"/>
<evidence type="ECO:0000256" key="1">
    <source>
        <dbReference type="ARBA" id="ARBA00022630"/>
    </source>
</evidence>
<sequence length="322" mass="35254">MQQTKIYDCIIIGAGPAGLAAAIYTARDRYSTLVIEKFFPGGQINNTDKIENYPGFKEIGGQELVTRLYEQAMSFEPEMKMGRAVKNIVRTEDGLLDVQCKKESFLARTVILTPGSNYRKLGVPGEEEFRNAGAGVSYCGTCDAPFFKDKKVLSVGGGNTAVEEALHLAKFCSEVTVIHRRDQFRAQKILAEQLEQAASNPDSNVNIKYSTVLKSIEGGEKVEKAVLDNVKTGEKEDFYCDGVFIFVGMVPNTQFLKGIVDLDDDGFIKSDPLTLKTSMPGVFVAGDCRTGAAMQLVTAISDGVVAALNIKHHIMDPDWWQG</sequence>
<comment type="similarity">
    <text evidence="3">Belongs to the class-II pyridine nucleotide-disulfide oxidoreductase family.</text>
</comment>
<dbReference type="Pfam" id="PF07992">
    <property type="entry name" value="Pyr_redox_2"/>
    <property type="match status" value="1"/>
</dbReference>
<comment type="cofactor">
    <cofactor evidence="3">
        <name>FAD</name>
        <dbReference type="ChEBI" id="CHEBI:57692"/>
    </cofactor>
</comment>
<dbReference type="STRING" id="1940790.L21SP3_01790"/>
<dbReference type="GO" id="GO:0005737">
    <property type="term" value="C:cytoplasm"/>
    <property type="evidence" value="ECO:0007669"/>
    <property type="project" value="InterPro"/>
</dbReference>
<evidence type="ECO:0000256" key="2">
    <source>
        <dbReference type="ARBA" id="ARBA00023002"/>
    </source>
</evidence>
<comment type="subunit">
    <text evidence="3">Homodimer.</text>
</comment>
<dbReference type="NCBIfam" id="TIGR01292">
    <property type="entry name" value="TRX_reduct"/>
    <property type="match status" value="1"/>
</dbReference>
<dbReference type="PANTHER" id="PTHR48105">
    <property type="entry name" value="THIOREDOXIN REDUCTASE 1-RELATED-RELATED"/>
    <property type="match status" value="1"/>
</dbReference>
<dbReference type="RefSeq" id="WP_077540773.1">
    <property type="nucleotide sequence ID" value="NZ_CP019633.1"/>
</dbReference>
<evidence type="ECO:0000313" key="6">
    <source>
        <dbReference type="Proteomes" id="UP000188273"/>
    </source>
</evidence>
<dbReference type="GO" id="GO:0019430">
    <property type="term" value="P:removal of superoxide radicals"/>
    <property type="evidence" value="ECO:0007669"/>
    <property type="project" value="UniProtKB-UniRule"/>
</dbReference>
<reference evidence="6" key="1">
    <citation type="submission" date="2017-02" db="EMBL/GenBank/DDBJ databases">
        <title>Comparative genomics and description of representatives of a novel lineage of planctomycetes thriving in anoxic sediments.</title>
        <authorList>
            <person name="Spring S."/>
            <person name="Bunk B."/>
            <person name="Sproer C."/>
            <person name="Klenk H.-P."/>
        </authorList>
    </citation>
    <scope>NUCLEOTIDE SEQUENCE [LARGE SCALE GENOMIC DNA]</scope>
    <source>
        <strain evidence="6">L21-RPul-D3</strain>
    </source>
</reference>
<dbReference type="AlphaFoldDB" id="A0A1Q2HR76"/>
<dbReference type="InterPro" id="IPR050097">
    <property type="entry name" value="Ferredoxin-NADP_redctase_2"/>
</dbReference>
<keyword evidence="6" id="KW-1185">Reference proteome</keyword>
<evidence type="ECO:0000259" key="4">
    <source>
        <dbReference type="Pfam" id="PF07992"/>
    </source>
</evidence>
<dbReference type="Gene3D" id="3.50.50.60">
    <property type="entry name" value="FAD/NAD(P)-binding domain"/>
    <property type="match status" value="2"/>
</dbReference>
<keyword evidence="3" id="KW-0676">Redox-active center</keyword>
<dbReference type="SUPFAM" id="SSF51905">
    <property type="entry name" value="FAD/NAD(P)-binding domain"/>
    <property type="match status" value="1"/>
</dbReference>
<dbReference type="Proteomes" id="UP000188273">
    <property type="component" value="Chromosome"/>
</dbReference>
<keyword evidence="1 3" id="KW-0285">Flavoprotein</keyword>
<proteinExistence type="inferred from homology"/>
<keyword evidence="3" id="KW-0274">FAD</keyword>
<dbReference type="GO" id="GO:0004791">
    <property type="term" value="F:thioredoxin-disulfide reductase (NADPH) activity"/>
    <property type="evidence" value="ECO:0007669"/>
    <property type="project" value="UniProtKB-UniRule"/>
</dbReference>
<comment type="catalytic activity">
    <reaction evidence="3">
        <text>[thioredoxin]-dithiol + NADP(+) = [thioredoxin]-disulfide + NADPH + H(+)</text>
        <dbReference type="Rhea" id="RHEA:20345"/>
        <dbReference type="Rhea" id="RHEA-COMP:10698"/>
        <dbReference type="Rhea" id="RHEA-COMP:10700"/>
        <dbReference type="ChEBI" id="CHEBI:15378"/>
        <dbReference type="ChEBI" id="CHEBI:29950"/>
        <dbReference type="ChEBI" id="CHEBI:50058"/>
        <dbReference type="ChEBI" id="CHEBI:57783"/>
        <dbReference type="ChEBI" id="CHEBI:58349"/>
        <dbReference type="EC" id="1.8.1.9"/>
    </reaction>
</comment>
<dbReference type="InterPro" id="IPR036188">
    <property type="entry name" value="FAD/NAD-bd_sf"/>
</dbReference>
<dbReference type="PRINTS" id="PR00368">
    <property type="entry name" value="FADPNR"/>
</dbReference>
<accession>A0A1Q2HR76</accession>
<name>A0A1Q2HR76_9BACT</name>
<dbReference type="InterPro" id="IPR005982">
    <property type="entry name" value="Thioredox_Rdtase"/>
</dbReference>
<evidence type="ECO:0000256" key="3">
    <source>
        <dbReference type="RuleBase" id="RU003880"/>
    </source>
</evidence>
<dbReference type="OrthoDB" id="9806179at2"/>
<keyword evidence="2 3" id="KW-0560">Oxidoreductase</keyword>
<feature type="domain" description="FAD/NAD(P)-binding" evidence="4">
    <location>
        <begin position="7"/>
        <end position="303"/>
    </location>
</feature>
<dbReference type="PRINTS" id="PR00469">
    <property type="entry name" value="PNDRDTASEII"/>
</dbReference>
<dbReference type="EMBL" id="CP019633">
    <property type="protein sequence ID" value="AQQ09969.1"/>
    <property type="molecule type" value="Genomic_DNA"/>
</dbReference>
<organism evidence="5 6">
    <name type="scientific">Sedimentisphaera cyanobacteriorum</name>
    <dbReference type="NCBI Taxonomy" id="1940790"/>
    <lineage>
        <taxon>Bacteria</taxon>
        <taxon>Pseudomonadati</taxon>
        <taxon>Planctomycetota</taxon>
        <taxon>Phycisphaerae</taxon>
        <taxon>Sedimentisphaerales</taxon>
        <taxon>Sedimentisphaeraceae</taxon>
        <taxon>Sedimentisphaera</taxon>
    </lineage>
</organism>
<dbReference type="KEGG" id="pbu:L21SP3_01790"/>